<feature type="transmembrane region" description="Helical" evidence="1">
    <location>
        <begin position="38"/>
        <end position="56"/>
    </location>
</feature>
<name>A0A0V1MQE6_9BILA</name>
<evidence type="ECO:0000313" key="2">
    <source>
        <dbReference type="EMBL" id="KRZ73733.1"/>
    </source>
</evidence>
<keyword evidence="3" id="KW-1185">Reference proteome</keyword>
<keyword evidence="1" id="KW-0812">Transmembrane</keyword>
<dbReference type="Proteomes" id="UP000054843">
    <property type="component" value="Unassembled WGS sequence"/>
</dbReference>
<comment type="caution">
    <text evidence="2">The sequence shown here is derived from an EMBL/GenBank/DDBJ whole genome shotgun (WGS) entry which is preliminary data.</text>
</comment>
<proteinExistence type="predicted"/>
<keyword evidence="1" id="KW-0472">Membrane</keyword>
<dbReference type="EMBL" id="JYDO01000059">
    <property type="protein sequence ID" value="KRZ73733.1"/>
    <property type="molecule type" value="Genomic_DNA"/>
</dbReference>
<evidence type="ECO:0000313" key="3">
    <source>
        <dbReference type="Proteomes" id="UP000054843"/>
    </source>
</evidence>
<protein>
    <submittedName>
        <fullName evidence="2">Uncharacterized protein</fullName>
    </submittedName>
</protein>
<reference evidence="2 3" key="1">
    <citation type="submission" date="2015-01" db="EMBL/GenBank/DDBJ databases">
        <title>Evolution of Trichinella species and genotypes.</title>
        <authorList>
            <person name="Korhonen P.K."/>
            <person name="Edoardo P."/>
            <person name="Giuseppe L.R."/>
            <person name="Gasser R.B."/>
        </authorList>
    </citation>
    <scope>NUCLEOTIDE SEQUENCE [LARGE SCALE GENOMIC DNA]</scope>
    <source>
        <strain evidence="2">ISS1980</strain>
    </source>
</reference>
<dbReference type="AlphaFoldDB" id="A0A0V1MQE6"/>
<organism evidence="2 3">
    <name type="scientific">Trichinella papuae</name>
    <dbReference type="NCBI Taxonomy" id="268474"/>
    <lineage>
        <taxon>Eukaryota</taxon>
        <taxon>Metazoa</taxon>
        <taxon>Ecdysozoa</taxon>
        <taxon>Nematoda</taxon>
        <taxon>Enoplea</taxon>
        <taxon>Dorylaimia</taxon>
        <taxon>Trichinellida</taxon>
        <taxon>Trichinellidae</taxon>
        <taxon>Trichinella</taxon>
    </lineage>
</organism>
<sequence length="95" mass="10870">MPQQPTLWQIFCNKLVNSDRLEMMTLGTADRETVKNSVVVCLFVCLLVCSVSSGYICSSYTFAYPFGNSRVLIVLGVRFGNRRIEKCCLFWQIIF</sequence>
<evidence type="ECO:0000256" key="1">
    <source>
        <dbReference type="SAM" id="Phobius"/>
    </source>
</evidence>
<accession>A0A0V1MQE6</accession>
<keyword evidence="1" id="KW-1133">Transmembrane helix</keyword>
<gene>
    <name evidence="2" type="ORF">T10_3138</name>
</gene>